<organism evidence="2 3">
    <name type="scientific">Enhydrobacter aerosaccus</name>
    <dbReference type="NCBI Taxonomy" id="225324"/>
    <lineage>
        <taxon>Bacteria</taxon>
        <taxon>Pseudomonadati</taxon>
        <taxon>Pseudomonadota</taxon>
        <taxon>Alphaproteobacteria</taxon>
        <taxon>Hyphomicrobiales</taxon>
        <taxon>Enhydrobacter</taxon>
    </lineage>
</organism>
<gene>
    <name evidence="2" type="ORF">SAMN02745126_06421</name>
</gene>
<dbReference type="PANTHER" id="PTHR46018:SF7">
    <property type="entry name" value="RIBONUCLEASE Z"/>
    <property type="match status" value="1"/>
</dbReference>
<protein>
    <submittedName>
        <fullName evidence="2">Ribonuclease BN, tRNA processing enzyme</fullName>
    </submittedName>
</protein>
<dbReference type="OrthoDB" id="9800940at2"/>
<dbReference type="STRING" id="225324.SAMN02745126_06421"/>
<evidence type="ECO:0000313" key="3">
    <source>
        <dbReference type="Proteomes" id="UP000190092"/>
    </source>
</evidence>
<evidence type="ECO:0000259" key="1">
    <source>
        <dbReference type="SMART" id="SM00849"/>
    </source>
</evidence>
<feature type="domain" description="Metallo-beta-lactamase" evidence="1">
    <location>
        <begin position="18"/>
        <end position="206"/>
    </location>
</feature>
<dbReference type="EMBL" id="FUWJ01000020">
    <property type="protein sequence ID" value="SKA40856.1"/>
    <property type="molecule type" value="Genomic_DNA"/>
</dbReference>
<dbReference type="InterPro" id="IPR001279">
    <property type="entry name" value="Metallo-B-lactamas"/>
</dbReference>
<proteinExistence type="predicted"/>
<sequence length="244" mass="26644">MELQFVGSGDAFGSGGRFNTCFQVRHGQGSFLIDCGASTMVALRRWGIEPNSIDAIVISHLHGDHFGGLPFFILEAQLVSRRTAPLVIAGPPGLRTRLETAMETFFPGSTKVERRFAVEVQEMQPRVPHRIGAIEVTPHLMKHPCGAPPFALRIAVESKVVCYSGDTEWVDELAEAARGADLFVAEAYSSAKPIKFHLDYAVLSAQLPSIGAKRVIVTHMGPEMLERRRSLDCEAAEDGMVISI</sequence>
<dbReference type="PANTHER" id="PTHR46018">
    <property type="entry name" value="ZINC PHOSPHODIESTERASE ELAC PROTEIN 1"/>
    <property type="match status" value="1"/>
</dbReference>
<dbReference type="RefSeq" id="WP_085938149.1">
    <property type="nucleotide sequence ID" value="NZ_FUWJ01000020.1"/>
</dbReference>
<dbReference type="SUPFAM" id="SSF56281">
    <property type="entry name" value="Metallo-hydrolase/oxidoreductase"/>
    <property type="match status" value="1"/>
</dbReference>
<dbReference type="Proteomes" id="UP000190092">
    <property type="component" value="Unassembled WGS sequence"/>
</dbReference>
<name>A0A1T4TK44_9HYPH</name>
<dbReference type="AlphaFoldDB" id="A0A1T4TK44"/>
<accession>A0A1T4TK44</accession>
<dbReference type="GO" id="GO:0042781">
    <property type="term" value="F:3'-tRNA processing endoribonuclease activity"/>
    <property type="evidence" value="ECO:0007669"/>
    <property type="project" value="TreeGrafter"/>
</dbReference>
<dbReference type="SMART" id="SM00849">
    <property type="entry name" value="Lactamase_B"/>
    <property type="match status" value="1"/>
</dbReference>
<dbReference type="InterPro" id="IPR036866">
    <property type="entry name" value="RibonucZ/Hydroxyglut_hydro"/>
</dbReference>
<keyword evidence="3" id="KW-1185">Reference proteome</keyword>
<reference evidence="3" key="1">
    <citation type="submission" date="2017-02" db="EMBL/GenBank/DDBJ databases">
        <authorList>
            <person name="Varghese N."/>
            <person name="Submissions S."/>
        </authorList>
    </citation>
    <scope>NUCLEOTIDE SEQUENCE [LARGE SCALE GENOMIC DNA]</scope>
    <source>
        <strain evidence="3">ATCC 27094</strain>
    </source>
</reference>
<dbReference type="CDD" id="cd07740">
    <property type="entry name" value="metallo-hydrolase-like_MBL-fold"/>
    <property type="match status" value="1"/>
</dbReference>
<dbReference type="Pfam" id="PF23023">
    <property type="entry name" value="Anti-Pycsar_Apyc1"/>
    <property type="match status" value="1"/>
</dbReference>
<evidence type="ECO:0000313" key="2">
    <source>
        <dbReference type="EMBL" id="SKA40856.1"/>
    </source>
</evidence>
<dbReference type="Gene3D" id="3.60.15.10">
    <property type="entry name" value="Ribonuclease Z/Hydroxyacylglutathione hydrolase-like"/>
    <property type="match status" value="1"/>
</dbReference>